<name>A0AAE1G7J6_PETCI</name>
<reference evidence="1" key="1">
    <citation type="submission" date="2023-10" db="EMBL/GenBank/DDBJ databases">
        <title>Genome assemblies of two species of porcelain crab, Petrolisthes cinctipes and Petrolisthes manimaculis (Anomura: Porcellanidae).</title>
        <authorList>
            <person name="Angst P."/>
        </authorList>
    </citation>
    <scope>NUCLEOTIDE SEQUENCE</scope>
    <source>
        <strain evidence="1">PB745_01</strain>
        <tissue evidence="1">Gill</tissue>
    </source>
</reference>
<evidence type="ECO:0000313" key="1">
    <source>
        <dbReference type="EMBL" id="KAK3886487.1"/>
    </source>
</evidence>
<dbReference type="AlphaFoldDB" id="A0AAE1G7J6"/>
<proteinExistence type="predicted"/>
<sequence>MDTTPDAPSRKIALIDGMVLLQKMAKKPTTIVTVKNLSECFNDRLMSLARDYDKIILVFDTYRDDSLKSATRDKRRQGRAPIQYQDHIHEKTDTLLIYQAVLASQRNPLDAQMVFFSPDTDVLVVWGQASIALQDPQLDPLQNGYHKESDDQLKPTMTDASPAPNAIIEMVSCQCKTDCSSARCFCRTKNLSCPDLCQCVIECQIDEDTQNKYETDHGGDDMKRLLGFLKD</sequence>
<organism evidence="1 2">
    <name type="scientific">Petrolisthes cinctipes</name>
    <name type="common">Flat porcelain crab</name>
    <dbReference type="NCBI Taxonomy" id="88211"/>
    <lineage>
        <taxon>Eukaryota</taxon>
        <taxon>Metazoa</taxon>
        <taxon>Ecdysozoa</taxon>
        <taxon>Arthropoda</taxon>
        <taxon>Crustacea</taxon>
        <taxon>Multicrustacea</taxon>
        <taxon>Malacostraca</taxon>
        <taxon>Eumalacostraca</taxon>
        <taxon>Eucarida</taxon>
        <taxon>Decapoda</taxon>
        <taxon>Pleocyemata</taxon>
        <taxon>Anomura</taxon>
        <taxon>Galatheoidea</taxon>
        <taxon>Porcellanidae</taxon>
        <taxon>Petrolisthes</taxon>
    </lineage>
</organism>
<dbReference type="Proteomes" id="UP001286313">
    <property type="component" value="Unassembled WGS sequence"/>
</dbReference>
<gene>
    <name evidence="1" type="ORF">Pcinc_009357</name>
</gene>
<dbReference type="EMBL" id="JAWQEG010000693">
    <property type="protein sequence ID" value="KAK3886487.1"/>
    <property type="molecule type" value="Genomic_DNA"/>
</dbReference>
<protein>
    <recommendedName>
        <fullName evidence="3">Tesmin/TSO1-like CXC domain-containing protein</fullName>
    </recommendedName>
</protein>
<comment type="caution">
    <text evidence="1">The sequence shown here is derived from an EMBL/GenBank/DDBJ whole genome shotgun (WGS) entry which is preliminary data.</text>
</comment>
<keyword evidence="2" id="KW-1185">Reference proteome</keyword>
<evidence type="ECO:0000313" key="2">
    <source>
        <dbReference type="Proteomes" id="UP001286313"/>
    </source>
</evidence>
<accession>A0AAE1G7J6</accession>
<evidence type="ECO:0008006" key="3">
    <source>
        <dbReference type="Google" id="ProtNLM"/>
    </source>
</evidence>